<evidence type="ECO:0000256" key="1">
    <source>
        <dbReference type="SAM" id="Phobius"/>
    </source>
</evidence>
<dbReference type="RefSeq" id="WP_130155788.1">
    <property type="nucleotide sequence ID" value="NZ_SGIS01000007.1"/>
</dbReference>
<feature type="transmembrane region" description="Helical" evidence="1">
    <location>
        <begin position="80"/>
        <end position="98"/>
    </location>
</feature>
<keyword evidence="3" id="KW-1185">Reference proteome</keyword>
<dbReference type="AlphaFoldDB" id="A0A4Q6XYH4"/>
<comment type="caution">
    <text evidence="2">The sequence shown here is derived from an EMBL/GenBank/DDBJ whole genome shotgun (WGS) entry which is preliminary data.</text>
</comment>
<feature type="transmembrane region" description="Helical" evidence="1">
    <location>
        <begin position="55"/>
        <end position="73"/>
    </location>
</feature>
<dbReference type="EMBL" id="SGIS01000007">
    <property type="protein sequence ID" value="RZF65255.1"/>
    <property type="molecule type" value="Genomic_DNA"/>
</dbReference>
<dbReference type="Proteomes" id="UP000292085">
    <property type="component" value="Unassembled WGS sequence"/>
</dbReference>
<protein>
    <submittedName>
        <fullName evidence="2">Uncharacterized protein</fullName>
    </submittedName>
</protein>
<keyword evidence="1" id="KW-0812">Transmembrane</keyword>
<keyword evidence="1" id="KW-0472">Membrane</keyword>
<sequence length="136" mass="14213">MRTVPGILFGVAAALLIVAGAEWIETALYPLPTLDVADPATLARVVADMPLPAKLLIVSGWLLGAFGGAWLGLRVCDRRLILWIVVGAVVAAALANVLTLPHPVWMKVCAVVLPIIGGALAARVHRKPYPGEALLG</sequence>
<evidence type="ECO:0000313" key="2">
    <source>
        <dbReference type="EMBL" id="RZF65255.1"/>
    </source>
</evidence>
<dbReference type="OrthoDB" id="7584247at2"/>
<feature type="transmembrane region" description="Helical" evidence="1">
    <location>
        <begin position="104"/>
        <end position="122"/>
    </location>
</feature>
<gene>
    <name evidence="2" type="ORF">EWE75_06140</name>
</gene>
<accession>A0A4Q6XYH4</accession>
<organism evidence="2 3">
    <name type="scientific">Sphingomonas populi</name>
    <dbReference type="NCBI Taxonomy" id="2484750"/>
    <lineage>
        <taxon>Bacteria</taxon>
        <taxon>Pseudomonadati</taxon>
        <taxon>Pseudomonadota</taxon>
        <taxon>Alphaproteobacteria</taxon>
        <taxon>Sphingomonadales</taxon>
        <taxon>Sphingomonadaceae</taxon>
        <taxon>Sphingomonas</taxon>
    </lineage>
</organism>
<name>A0A4Q6XYH4_9SPHN</name>
<evidence type="ECO:0000313" key="3">
    <source>
        <dbReference type="Proteomes" id="UP000292085"/>
    </source>
</evidence>
<keyword evidence="1" id="KW-1133">Transmembrane helix</keyword>
<reference evidence="2 3" key="1">
    <citation type="submission" date="2019-02" db="EMBL/GenBank/DDBJ databases">
        <authorList>
            <person name="Li Y."/>
        </authorList>
    </citation>
    <scope>NUCLEOTIDE SEQUENCE [LARGE SCALE GENOMIC DNA]</scope>
    <source>
        <strain evidence="2 3">3-7</strain>
    </source>
</reference>
<proteinExistence type="predicted"/>